<dbReference type="InterPro" id="IPR010905">
    <property type="entry name" value="Glyco_hydro_88"/>
</dbReference>
<organism evidence="2 3">
    <name type="scientific">Limosilactobacillus secaliphilus</name>
    <dbReference type="NCBI Taxonomy" id="396268"/>
    <lineage>
        <taxon>Bacteria</taxon>
        <taxon>Bacillati</taxon>
        <taxon>Bacillota</taxon>
        <taxon>Bacilli</taxon>
        <taxon>Lactobacillales</taxon>
        <taxon>Lactobacillaceae</taxon>
        <taxon>Limosilactobacillus</taxon>
    </lineage>
</organism>
<sequence length="373" mass="43386">MYQGYGDPNDDWATRGVQTLMKRDPVFNKLYNWSYDDGTCLGAVWQIGKLKHDKKMLEYVRWNFDRYVYDEAGHVKGYDPSKLSQDDICNGKMMIELYEYTKDIKFKHAADTMFKELREIPRTKSGTFWHKKWYPNQVWLDGLYMGSVFYAKYQHAFGIDKYYDDVVHQFLTAYADTVDEKTGLCYHAYDESREMYWADKKTGHSPHFWSRAIGWFMMAMVDVLEYLPKDVDGRDQIIANYNSLAKALRKVADPATGLWYQVTDEGNRPINYLEQSGSSLILAALAKGQRLGYLEGDWDSFIDDAWVHSLEQFITITAEGYVNTNHTCQVGGLGGANHRDGTYAYYMSEPVISNDHKGYGAFLYLAYEMERRK</sequence>
<dbReference type="RefSeq" id="WP_057742278.1">
    <property type="nucleotide sequence ID" value="NZ_JQBW01000010.1"/>
</dbReference>
<comment type="caution">
    <text evidence="2">The sequence shown here is derived from an EMBL/GenBank/DDBJ whole genome shotgun (WGS) entry which is preliminary data.</text>
</comment>
<evidence type="ECO:0000256" key="1">
    <source>
        <dbReference type="ARBA" id="ARBA00022801"/>
    </source>
</evidence>
<accession>A0A0R2I0D6</accession>
<dbReference type="SUPFAM" id="SSF48208">
    <property type="entry name" value="Six-hairpin glycosidases"/>
    <property type="match status" value="1"/>
</dbReference>
<evidence type="ECO:0000313" key="2">
    <source>
        <dbReference type="EMBL" id="KRN58623.1"/>
    </source>
</evidence>
<protein>
    <recommendedName>
        <fullName evidence="4">Glycosyl hydrolase family 88</fullName>
    </recommendedName>
</protein>
<dbReference type="PATRIC" id="fig|396268.3.peg.1087"/>
<dbReference type="PANTHER" id="PTHR33886">
    <property type="entry name" value="UNSATURATED RHAMNOGALACTURONAN HYDROLASE (EUROFUNG)"/>
    <property type="match status" value="1"/>
</dbReference>
<dbReference type="GO" id="GO:0016787">
    <property type="term" value="F:hydrolase activity"/>
    <property type="evidence" value="ECO:0007669"/>
    <property type="project" value="UniProtKB-KW"/>
</dbReference>
<evidence type="ECO:0000313" key="3">
    <source>
        <dbReference type="Proteomes" id="UP000050934"/>
    </source>
</evidence>
<proteinExistence type="predicted"/>
<dbReference type="GO" id="GO:0005975">
    <property type="term" value="P:carbohydrate metabolic process"/>
    <property type="evidence" value="ECO:0007669"/>
    <property type="project" value="InterPro"/>
</dbReference>
<name>A0A0R2I0D6_9LACO</name>
<dbReference type="PANTHER" id="PTHR33886:SF8">
    <property type="entry name" value="UNSATURATED RHAMNOGALACTURONAN HYDROLASE (EUROFUNG)"/>
    <property type="match status" value="1"/>
</dbReference>
<dbReference type="AlphaFoldDB" id="A0A0R2I0D6"/>
<dbReference type="EMBL" id="JQBW01000010">
    <property type="protein sequence ID" value="KRN58623.1"/>
    <property type="molecule type" value="Genomic_DNA"/>
</dbReference>
<dbReference type="Pfam" id="PF07470">
    <property type="entry name" value="Glyco_hydro_88"/>
    <property type="match status" value="1"/>
</dbReference>
<dbReference type="OrthoDB" id="6381507at2"/>
<keyword evidence="3" id="KW-1185">Reference proteome</keyword>
<dbReference type="InterPro" id="IPR012341">
    <property type="entry name" value="6hp_glycosidase-like_sf"/>
</dbReference>
<dbReference type="InterPro" id="IPR052043">
    <property type="entry name" value="PolySaccharide_Degr_Enz"/>
</dbReference>
<dbReference type="Gene3D" id="1.50.10.10">
    <property type="match status" value="1"/>
</dbReference>
<dbReference type="Proteomes" id="UP000050934">
    <property type="component" value="Unassembled WGS sequence"/>
</dbReference>
<gene>
    <name evidence="2" type="ORF">IV45_GL001075</name>
</gene>
<keyword evidence="1" id="KW-0378">Hydrolase</keyword>
<evidence type="ECO:0008006" key="4">
    <source>
        <dbReference type="Google" id="ProtNLM"/>
    </source>
</evidence>
<reference evidence="2 3" key="1">
    <citation type="journal article" date="2015" name="Genome Announc.">
        <title>Expanding the biotechnology potential of lactobacilli through comparative genomics of 213 strains and associated genera.</title>
        <authorList>
            <person name="Sun Z."/>
            <person name="Harris H.M."/>
            <person name="McCann A."/>
            <person name="Guo C."/>
            <person name="Argimon S."/>
            <person name="Zhang W."/>
            <person name="Yang X."/>
            <person name="Jeffery I.B."/>
            <person name="Cooney J.C."/>
            <person name="Kagawa T.F."/>
            <person name="Liu W."/>
            <person name="Song Y."/>
            <person name="Salvetti E."/>
            <person name="Wrobel A."/>
            <person name="Rasinkangas P."/>
            <person name="Parkhill J."/>
            <person name="Rea M.C."/>
            <person name="O'Sullivan O."/>
            <person name="Ritari J."/>
            <person name="Douillard F.P."/>
            <person name="Paul Ross R."/>
            <person name="Yang R."/>
            <person name="Briner A.E."/>
            <person name="Felis G.E."/>
            <person name="de Vos W.M."/>
            <person name="Barrangou R."/>
            <person name="Klaenhammer T.R."/>
            <person name="Caufield P.W."/>
            <person name="Cui Y."/>
            <person name="Zhang H."/>
            <person name="O'Toole P.W."/>
        </authorList>
    </citation>
    <scope>NUCLEOTIDE SEQUENCE [LARGE SCALE GENOMIC DNA]</scope>
    <source>
        <strain evidence="2 3">DSM 17896</strain>
    </source>
</reference>
<dbReference type="STRING" id="396268.IV45_GL001075"/>
<dbReference type="InterPro" id="IPR008928">
    <property type="entry name" value="6-hairpin_glycosidase_sf"/>
</dbReference>